<dbReference type="InterPro" id="IPR001926">
    <property type="entry name" value="TrpB-like_PALP"/>
</dbReference>
<dbReference type="OrthoDB" id="85597at2157"/>
<dbReference type="GO" id="GO:0006565">
    <property type="term" value="P:L-serine catabolic process"/>
    <property type="evidence" value="ECO:0007669"/>
    <property type="project" value="TreeGrafter"/>
</dbReference>
<evidence type="ECO:0000259" key="4">
    <source>
        <dbReference type="Pfam" id="PF00291"/>
    </source>
</evidence>
<dbReference type="KEGG" id="tlt:OCC_05966"/>
<sequence>MLKCLRCGRTYEGFKIMCECGGVLEYIGEREGSFKGLLREEFLDVRRYLSFLPLKEEFLPKLTLPITPILGRKIEGVNVFFKLEYLMPSGSFKDRGTYVTLAKLKEEGIREVTLDSSGNAALSLALFAKSEGIHAHIFIPKHTSEGKKRLLKLLEAEVHEVEGSRMEVHERARSFREGIYISHWYNPYFIEGTKTTAYEVYEQIGNVDYALVPTGSGTLFLGLYKGFKDLEALEGARIPRMIAVQGRGYESLCKRSKEKSRLAEGIAIPEPPRREQMLKALKESNGACVSVGDEEIAEAIKELISMGLLVEPTSATAYAAFKFLLEEGYFEKGTKVLIPLTGSGLKSV</sequence>
<dbReference type="PANTHER" id="PTHR48078">
    <property type="entry name" value="THREONINE DEHYDRATASE, MITOCHONDRIAL-RELATED"/>
    <property type="match status" value="1"/>
</dbReference>
<organism evidence="5 6">
    <name type="scientific">Thermococcus litoralis (strain ATCC 51850 / DSM 5473 / JCM 8560 / NS-C)</name>
    <dbReference type="NCBI Taxonomy" id="523849"/>
    <lineage>
        <taxon>Archaea</taxon>
        <taxon>Methanobacteriati</taxon>
        <taxon>Methanobacteriota</taxon>
        <taxon>Thermococci</taxon>
        <taxon>Thermococcales</taxon>
        <taxon>Thermococcaceae</taxon>
        <taxon>Thermococcus</taxon>
    </lineage>
</organism>
<dbReference type="GO" id="GO:0009097">
    <property type="term" value="P:isoleucine biosynthetic process"/>
    <property type="evidence" value="ECO:0007669"/>
    <property type="project" value="TreeGrafter"/>
</dbReference>
<dbReference type="Proteomes" id="UP000015502">
    <property type="component" value="Chromosome"/>
</dbReference>
<dbReference type="PaxDb" id="523849-OCC_05966"/>
<dbReference type="InterPro" id="IPR050147">
    <property type="entry name" value="Ser/Thr_Dehydratase"/>
</dbReference>
<reference evidence="5 6" key="1">
    <citation type="journal article" date="2012" name="J. Bacteriol.">
        <title>Genome sequence of the model hyperthermophilic archaeon Thermococcus litoralis NS-C.</title>
        <authorList>
            <person name="Gardner A.F."/>
            <person name="Kumar S."/>
            <person name="Perler F.B."/>
        </authorList>
    </citation>
    <scope>NUCLEOTIDE SEQUENCE [LARGE SCALE GENOMIC DNA]</scope>
    <source>
        <strain evidence="6">ATCC 51850 / DSM 5473 / JCM 8560 / NS-C</strain>
    </source>
</reference>
<keyword evidence="2" id="KW-0663">Pyridoxal phosphate</keyword>
<comment type="cofactor">
    <cofactor evidence="1">
        <name>pyridoxal 5'-phosphate</name>
        <dbReference type="ChEBI" id="CHEBI:597326"/>
    </cofactor>
</comment>
<dbReference type="CDD" id="cd01563">
    <property type="entry name" value="Thr-synth_1"/>
    <property type="match status" value="1"/>
</dbReference>
<name>H3ZMY9_THELN</name>
<keyword evidence="3 5" id="KW-0456">Lyase</keyword>
<gene>
    <name evidence="5" type="ORF">OCC_05966</name>
</gene>
<proteinExistence type="predicted"/>
<dbReference type="GeneID" id="16548849"/>
<evidence type="ECO:0000256" key="2">
    <source>
        <dbReference type="ARBA" id="ARBA00022898"/>
    </source>
</evidence>
<dbReference type="SUPFAM" id="SSF53686">
    <property type="entry name" value="Tryptophan synthase beta subunit-like PLP-dependent enzymes"/>
    <property type="match status" value="1"/>
</dbReference>
<dbReference type="GO" id="GO:0006567">
    <property type="term" value="P:L-threonine catabolic process"/>
    <property type="evidence" value="ECO:0007669"/>
    <property type="project" value="TreeGrafter"/>
</dbReference>
<dbReference type="GO" id="GO:0004795">
    <property type="term" value="F:threonine synthase activity"/>
    <property type="evidence" value="ECO:0007669"/>
    <property type="project" value="UniProtKB-EC"/>
</dbReference>
<evidence type="ECO:0000256" key="3">
    <source>
        <dbReference type="ARBA" id="ARBA00023239"/>
    </source>
</evidence>
<dbReference type="EMBL" id="CP006670">
    <property type="protein sequence ID" value="EHR78679.1"/>
    <property type="molecule type" value="Genomic_DNA"/>
</dbReference>
<dbReference type="RefSeq" id="WP_004068058.1">
    <property type="nucleotide sequence ID" value="NC_022084.1"/>
</dbReference>
<keyword evidence="6" id="KW-1185">Reference proteome</keyword>
<dbReference type="NCBIfam" id="NF006205">
    <property type="entry name" value="PRK08329.1"/>
    <property type="match status" value="1"/>
</dbReference>
<dbReference type="GO" id="GO:0003941">
    <property type="term" value="F:L-serine ammonia-lyase activity"/>
    <property type="evidence" value="ECO:0007669"/>
    <property type="project" value="TreeGrafter"/>
</dbReference>
<dbReference type="STRING" id="523849.OCC_05966"/>
<accession>H3ZMY9</accession>
<dbReference type="GO" id="GO:0004794">
    <property type="term" value="F:threonine deaminase activity"/>
    <property type="evidence" value="ECO:0007669"/>
    <property type="project" value="TreeGrafter"/>
</dbReference>
<dbReference type="InterPro" id="IPR036052">
    <property type="entry name" value="TrpB-like_PALP_sf"/>
</dbReference>
<evidence type="ECO:0000313" key="5">
    <source>
        <dbReference type="EMBL" id="EHR78679.1"/>
    </source>
</evidence>
<feature type="domain" description="Tryptophan synthase beta chain-like PALP" evidence="4">
    <location>
        <begin position="73"/>
        <end position="342"/>
    </location>
</feature>
<dbReference type="Pfam" id="PF00291">
    <property type="entry name" value="PALP"/>
    <property type="match status" value="1"/>
</dbReference>
<dbReference type="AlphaFoldDB" id="H3ZMY9"/>
<protein>
    <submittedName>
        <fullName evidence="5">Threonine synthase</fullName>
        <ecNumber evidence="5">4.2.3.1</ecNumber>
    </submittedName>
</protein>
<dbReference type="EC" id="4.2.3.1" evidence="5"/>
<dbReference type="PANTHER" id="PTHR48078:SF6">
    <property type="entry name" value="L-THREONINE DEHYDRATASE CATABOLIC TDCB"/>
    <property type="match status" value="1"/>
</dbReference>
<evidence type="ECO:0000256" key="1">
    <source>
        <dbReference type="ARBA" id="ARBA00001933"/>
    </source>
</evidence>
<dbReference type="Gene3D" id="3.40.50.1100">
    <property type="match status" value="2"/>
</dbReference>
<evidence type="ECO:0000313" key="6">
    <source>
        <dbReference type="Proteomes" id="UP000015502"/>
    </source>
</evidence>
<dbReference type="HOGENOM" id="CLU_028142_4_0_2"/>